<feature type="transmembrane region" description="Helical" evidence="8">
    <location>
        <begin position="182"/>
        <end position="204"/>
    </location>
</feature>
<reference evidence="10 11" key="1">
    <citation type="submission" date="2016-10" db="EMBL/GenBank/DDBJ databases">
        <authorList>
            <person name="de Groot N.N."/>
        </authorList>
    </citation>
    <scope>NUCLEOTIDE SEQUENCE [LARGE SCALE GENOMIC DNA]</scope>
    <source>
        <strain evidence="10 11">DSM 44149</strain>
    </source>
</reference>
<evidence type="ECO:0000256" key="3">
    <source>
        <dbReference type="ARBA" id="ARBA00022475"/>
    </source>
</evidence>
<evidence type="ECO:0000259" key="9">
    <source>
        <dbReference type="PROSITE" id="PS50928"/>
    </source>
</evidence>
<evidence type="ECO:0000313" key="10">
    <source>
        <dbReference type="EMBL" id="SDM99743.1"/>
    </source>
</evidence>
<dbReference type="PANTHER" id="PTHR30614">
    <property type="entry name" value="MEMBRANE COMPONENT OF AMINO ACID ABC TRANSPORTER"/>
    <property type="match status" value="1"/>
</dbReference>
<comment type="subcellular location">
    <subcellularLocation>
        <location evidence="1 8">Cell membrane</location>
        <topology evidence="1 8">Multi-pass membrane protein</topology>
    </subcellularLocation>
</comment>
<name>A0A1G9XU21_ALLAB</name>
<feature type="transmembrane region" description="Helical" evidence="8">
    <location>
        <begin position="143"/>
        <end position="162"/>
    </location>
</feature>
<feature type="transmembrane region" description="Helical" evidence="8">
    <location>
        <begin position="100"/>
        <end position="122"/>
    </location>
</feature>
<keyword evidence="2 8" id="KW-0813">Transport</keyword>
<evidence type="ECO:0000256" key="2">
    <source>
        <dbReference type="ARBA" id="ARBA00022448"/>
    </source>
</evidence>
<keyword evidence="11" id="KW-1185">Reference proteome</keyword>
<proteinExistence type="inferred from homology"/>
<dbReference type="GO" id="GO:0043190">
    <property type="term" value="C:ATP-binding cassette (ABC) transporter complex"/>
    <property type="evidence" value="ECO:0007669"/>
    <property type="project" value="InterPro"/>
</dbReference>
<keyword evidence="7 8" id="KW-0472">Membrane</keyword>
<keyword evidence="3" id="KW-1003">Cell membrane</keyword>
<evidence type="ECO:0000256" key="5">
    <source>
        <dbReference type="ARBA" id="ARBA00022970"/>
    </source>
</evidence>
<organism evidence="10 11">
    <name type="scientific">Allokutzneria albata</name>
    <name type="common">Kibdelosporangium albatum</name>
    <dbReference type="NCBI Taxonomy" id="211114"/>
    <lineage>
        <taxon>Bacteria</taxon>
        <taxon>Bacillati</taxon>
        <taxon>Actinomycetota</taxon>
        <taxon>Actinomycetes</taxon>
        <taxon>Pseudonocardiales</taxon>
        <taxon>Pseudonocardiaceae</taxon>
        <taxon>Allokutzneria</taxon>
    </lineage>
</organism>
<gene>
    <name evidence="10" type="ORF">SAMN04489726_4385</name>
</gene>
<dbReference type="InterPro" id="IPR010065">
    <property type="entry name" value="AA_ABC_transptr_permease_3TM"/>
</dbReference>
<sequence>MSPQLFAYLLEGLLTTLQLTIGAAALGLVFSFAAGIATCSPNIVLRGVGRCYIELFRGISALVLLFWFVFALPYAGWQLDPMWAGVLALALNIGAYGAEVVRGGIVAVPVAQIEAAIALNFTRSQRMRLVVLPQAIARMLPPFGNLLIELLKGTSVAYIVLIPDLTFAGQIVRNATGDSASVFTALLILYAILAVIFTTIVRLIERRVAKSLGRAPTPGFFARVKGVKSA</sequence>
<dbReference type="GO" id="GO:0006865">
    <property type="term" value="P:amino acid transport"/>
    <property type="evidence" value="ECO:0007669"/>
    <property type="project" value="UniProtKB-KW"/>
</dbReference>
<dbReference type="NCBIfam" id="TIGR03004">
    <property type="entry name" value="ectoine_ehuC"/>
    <property type="match status" value="1"/>
</dbReference>
<evidence type="ECO:0000256" key="6">
    <source>
        <dbReference type="ARBA" id="ARBA00022989"/>
    </source>
</evidence>
<dbReference type="SUPFAM" id="SSF161098">
    <property type="entry name" value="MetI-like"/>
    <property type="match status" value="1"/>
</dbReference>
<dbReference type="InterPro" id="IPR035906">
    <property type="entry name" value="MetI-like_sf"/>
</dbReference>
<dbReference type="AlphaFoldDB" id="A0A1G9XU21"/>
<protein>
    <submittedName>
        <fullName evidence="10">Amino acid ABC transporter membrane protein 1, PAAT family</fullName>
    </submittedName>
</protein>
<dbReference type="Gene3D" id="1.10.3720.10">
    <property type="entry name" value="MetI-like"/>
    <property type="match status" value="1"/>
</dbReference>
<dbReference type="InterPro" id="IPR043429">
    <property type="entry name" value="ArtM/GltK/GlnP/TcyL/YhdX-like"/>
</dbReference>
<keyword evidence="4 8" id="KW-0812">Transmembrane</keyword>
<dbReference type="GO" id="GO:0022857">
    <property type="term" value="F:transmembrane transporter activity"/>
    <property type="evidence" value="ECO:0007669"/>
    <property type="project" value="InterPro"/>
</dbReference>
<dbReference type="OrthoDB" id="9814902at2"/>
<dbReference type="NCBIfam" id="TIGR01726">
    <property type="entry name" value="HEQRo_perm_3TM"/>
    <property type="match status" value="1"/>
</dbReference>
<keyword evidence="6 8" id="KW-1133">Transmembrane helix</keyword>
<feature type="transmembrane region" description="Helical" evidence="8">
    <location>
        <begin position="55"/>
        <end position="77"/>
    </location>
</feature>
<dbReference type="eggNOG" id="COG0765">
    <property type="taxonomic scope" value="Bacteria"/>
</dbReference>
<dbReference type="Proteomes" id="UP000183376">
    <property type="component" value="Chromosome I"/>
</dbReference>
<keyword evidence="5" id="KW-0029">Amino-acid transport</keyword>
<dbReference type="RefSeq" id="WP_156050792.1">
    <property type="nucleotide sequence ID" value="NZ_JOEF01000005.1"/>
</dbReference>
<accession>A0A1G9XU21</accession>
<evidence type="ECO:0000256" key="8">
    <source>
        <dbReference type="RuleBase" id="RU363032"/>
    </source>
</evidence>
<evidence type="ECO:0000256" key="1">
    <source>
        <dbReference type="ARBA" id="ARBA00004651"/>
    </source>
</evidence>
<dbReference type="InterPro" id="IPR000515">
    <property type="entry name" value="MetI-like"/>
</dbReference>
<dbReference type="InterPro" id="IPR014342">
    <property type="entry name" value="Ectoine_EhuC"/>
</dbReference>
<dbReference type="PANTHER" id="PTHR30614:SF0">
    <property type="entry name" value="L-CYSTINE TRANSPORT SYSTEM PERMEASE PROTEIN TCYL"/>
    <property type="match status" value="1"/>
</dbReference>
<dbReference type="CDD" id="cd06261">
    <property type="entry name" value="TM_PBP2"/>
    <property type="match status" value="1"/>
</dbReference>
<feature type="domain" description="ABC transmembrane type-1" evidence="9">
    <location>
        <begin position="13"/>
        <end position="201"/>
    </location>
</feature>
<dbReference type="STRING" id="211114.SAMN04489726_4385"/>
<evidence type="ECO:0000313" key="11">
    <source>
        <dbReference type="Proteomes" id="UP000183376"/>
    </source>
</evidence>
<dbReference type="EMBL" id="LT629701">
    <property type="protein sequence ID" value="SDM99743.1"/>
    <property type="molecule type" value="Genomic_DNA"/>
</dbReference>
<comment type="similarity">
    <text evidence="8">Belongs to the binding-protein-dependent transport system permease family.</text>
</comment>
<feature type="transmembrane region" description="Helical" evidence="8">
    <location>
        <begin position="20"/>
        <end position="43"/>
    </location>
</feature>
<dbReference type="PROSITE" id="PS50928">
    <property type="entry name" value="ABC_TM1"/>
    <property type="match status" value="1"/>
</dbReference>
<dbReference type="Pfam" id="PF00528">
    <property type="entry name" value="BPD_transp_1"/>
    <property type="match status" value="1"/>
</dbReference>
<evidence type="ECO:0000256" key="7">
    <source>
        <dbReference type="ARBA" id="ARBA00023136"/>
    </source>
</evidence>
<evidence type="ECO:0000256" key="4">
    <source>
        <dbReference type="ARBA" id="ARBA00022692"/>
    </source>
</evidence>